<keyword evidence="2" id="KW-0238">DNA-binding</keyword>
<dbReference type="Pfam" id="PF02311">
    <property type="entry name" value="AraC_binding"/>
    <property type="match status" value="1"/>
</dbReference>
<feature type="domain" description="HTH araC/xylS-type" evidence="5">
    <location>
        <begin position="162"/>
        <end position="262"/>
    </location>
</feature>
<dbReference type="Proteomes" id="UP000607796">
    <property type="component" value="Unassembled WGS sequence"/>
</dbReference>
<dbReference type="PANTHER" id="PTHR11019:SF199">
    <property type="entry name" value="HTH-TYPE TRANSCRIPTIONAL REGULATOR NIMR"/>
    <property type="match status" value="1"/>
</dbReference>
<keyword evidence="4" id="KW-0804">Transcription</keyword>
<dbReference type="RefSeq" id="WP_194136011.1">
    <property type="nucleotide sequence ID" value="NZ_JADFFK010000013.1"/>
</dbReference>
<dbReference type="SUPFAM" id="SSF51182">
    <property type="entry name" value="RmlC-like cupins"/>
    <property type="match status" value="1"/>
</dbReference>
<dbReference type="InterPro" id="IPR011051">
    <property type="entry name" value="RmlC_Cupin_sf"/>
</dbReference>
<dbReference type="CDD" id="cd06124">
    <property type="entry name" value="cupin_NimR-like_N"/>
    <property type="match status" value="1"/>
</dbReference>
<dbReference type="PRINTS" id="PR00032">
    <property type="entry name" value="HTHARAC"/>
</dbReference>
<evidence type="ECO:0000256" key="3">
    <source>
        <dbReference type="ARBA" id="ARBA00023159"/>
    </source>
</evidence>
<dbReference type="InterPro" id="IPR009057">
    <property type="entry name" value="Homeodomain-like_sf"/>
</dbReference>
<dbReference type="Gene3D" id="1.10.10.60">
    <property type="entry name" value="Homeodomain-like"/>
    <property type="match status" value="2"/>
</dbReference>
<dbReference type="InterPro" id="IPR020449">
    <property type="entry name" value="Tscrpt_reg_AraC-type_HTH"/>
</dbReference>
<gene>
    <name evidence="6" type="ORF">IQ782_17805</name>
</gene>
<evidence type="ECO:0000256" key="1">
    <source>
        <dbReference type="ARBA" id="ARBA00023015"/>
    </source>
</evidence>
<organism evidence="6 7">
    <name type="scientific">Salipiger mangrovisoli</name>
    <dbReference type="NCBI Taxonomy" id="2865933"/>
    <lineage>
        <taxon>Bacteria</taxon>
        <taxon>Pseudomonadati</taxon>
        <taxon>Pseudomonadota</taxon>
        <taxon>Alphaproteobacteria</taxon>
        <taxon>Rhodobacterales</taxon>
        <taxon>Roseobacteraceae</taxon>
        <taxon>Salipiger</taxon>
    </lineage>
</organism>
<keyword evidence="7" id="KW-1185">Reference proteome</keyword>
<dbReference type="Gene3D" id="2.60.120.10">
    <property type="entry name" value="Jelly Rolls"/>
    <property type="match status" value="1"/>
</dbReference>
<dbReference type="InterPro" id="IPR018060">
    <property type="entry name" value="HTH_AraC"/>
</dbReference>
<sequence length="262" mass="29173">MSPDDHTSLFERLARAESLRAPVSGIASDYPGATRIPRHSHGRHQLMHAISGTLHVLTDRGSWLVPPDSALWMPATLEHEVTTFGTVRLRSVYLDPGVTDISLDRPEVLRVSPLVQALIVEIVALETIEEPSARSALLLHLLLVEIARMERQPLALPLPRHPRLRRLCRAFLETPTAHLSLDDWACEAAMSRRGLTRHFREETGLSPGRWRQHACVLHALPKLLAGASVTTVALDLGYDSAAAFTTMFRRILGEPPRRFRAA</sequence>
<dbReference type="InterPro" id="IPR003313">
    <property type="entry name" value="AraC-bd"/>
</dbReference>
<dbReference type="EMBL" id="JADFFK010000013">
    <property type="protein sequence ID" value="MBE9638716.1"/>
    <property type="molecule type" value="Genomic_DNA"/>
</dbReference>
<evidence type="ECO:0000313" key="6">
    <source>
        <dbReference type="EMBL" id="MBE9638716.1"/>
    </source>
</evidence>
<dbReference type="SUPFAM" id="SSF46689">
    <property type="entry name" value="Homeodomain-like"/>
    <property type="match status" value="1"/>
</dbReference>
<comment type="caution">
    <text evidence="6">The sequence shown here is derived from an EMBL/GenBank/DDBJ whole genome shotgun (WGS) entry which is preliminary data.</text>
</comment>
<dbReference type="InterPro" id="IPR014710">
    <property type="entry name" value="RmlC-like_jellyroll"/>
</dbReference>
<dbReference type="PANTHER" id="PTHR11019">
    <property type="entry name" value="HTH-TYPE TRANSCRIPTIONAL REGULATOR NIMR"/>
    <property type="match status" value="1"/>
</dbReference>
<proteinExistence type="predicted"/>
<protein>
    <submittedName>
        <fullName evidence="6">Helix-turn-helix transcriptional regulator</fullName>
    </submittedName>
</protein>
<reference evidence="6 7" key="1">
    <citation type="journal article" date="2021" name="Int. J. Syst. Evol. Microbiol.">
        <title>Salipiger mangrovisoli sp. nov., isolated from mangrove soil and the proposal for the reclassification of Paraphaeobacter pallidus as Salipiger pallidus comb. nov.</title>
        <authorList>
            <person name="Du J."/>
            <person name="Liu Y."/>
            <person name="Pei T."/>
            <person name="Deng M.R."/>
            <person name="Zhu H."/>
        </authorList>
    </citation>
    <scope>NUCLEOTIDE SEQUENCE [LARGE SCALE GENOMIC DNA]</scope>
    <source>
        <strain evidence="6 7">6D45A</strain>
    </source>
</reference>
<keyword evidence="1" id="KW-0805">Transcription regulation</keyword>
<evidence type="ECO:0000256" key="2">
    <source>
        <dbReference type="ARBA" id="ARBA00023125"/>
    </source>
</evidence>
<evidence type="ECO:0000313" key="7">
    <source>
        <dbReference type="Proteomes" id="UP000607796"/>
    </source>
</evidence>
<keyword evidence="3" id="KW-0010">Activator</keyword>
<evidence type="ECO:0000259" key="5">
    <source>
        <dbReference type="PROSITE" id="PS01124"/>
    </source>
</evidence>
<accession>A0ABR9X5D0</accession>
<name>A0ABR9X5D0_9RHOB</name>
<dbReference type="Pfam" id="PF12833">
    <property type="entry name" value="HTH_18"/>
    <property type="match status" value="1"/>
</dbReference>
<dbReference type="SMART" id="SM00342">
    <property type="entry name" value="HTH_ARAC"/>
    <property type="match status" value="1"/>
</dbReference>
<evidence type="ECO:0000256" key="4">
    <source>
        <dbReference type="ARBA" id="ARBA00023163"/>
    </source>
</evidence>
<dbReference type="PROSITE" id="PS01124">
    <property type="entry name" value="HTH_ARAC_FAMILY_2"/>
    <property type="match status" value="1"/>
</dbReference>